<dbReference type="OMA" id="QCGLTKQ"/>
<comment type="similarity">
    <text evidence="1 5">Belongs to the glutathione peroxidase family.</text>
</comment>
<comment type="caution">
    <text evidence="8">The sequence shown here is derived from an EMBL/GenBank/DDBJ whole genome shotgun (WGS) entry which is preliminary data.</text>
</comment>
<evidence type="ECO:0000256" key="5">
    <source>
        <dbReference type="RuleBase" id="RU000499"/>
    </source>
</evidence>
<dbReference type="PANTHER" id="PTHR11592">
    <property type="entry name" value="GLUTATHIONE PEROXIDASE"/>
    <property type="match status" value="1"/>
</dbReference>
<dbReference type="SUPFAM" id="SSF52833">
    <property type="entry name" value="Thioredoxin-like"/>
    <property type="match status" value="1"/>
</dbReference>
<evidence type="ECO:0000256" key="6">
    <source>
        <dbReference type="SAM" id="SignalP"/>
    </source>
</evidence>
<dbReference type="AlphaFoldDB" id="A0A1D2N253"/>
<evidence type="ECO:0000259" key="7">
    <source>
        <dbReference type="PROSITE" id="PS51352"/>
    </source>
</evidence>
<gene>
    <name evidence="8" type="ORF">Ocin01_07350</name>
</gene>
<sequence>MHSKLLSVILMATMVAGESIYDFKVNDIKGNPVHLNDYKGKALLILNTASQCGHTDAHLKALKRLHEILSYENRFEILAFPCNDFGEQEPWEATEIEEFVKSHHKCEFPLMEKVKITGENANPLWKYIIKTTQVSPTWNFQKYLFDSNGKFVKSWDANTSIESIFDDIKAVVDRVPVKETASDSEEANKIEL</sequence>
<dbReference type="GO" id="GO:0004601">
    <property type="term" value="F:peroxidase activity"/>
    <property type="evidence" value="ECO:0007669"/>
    <property type="project" value="UniProtKB-KW"/>
</dbReference>
<evidence type="ECO:0000256" key="2">
    <source>
        <dbReference type="ARBA" id="ARBA00022559"/>
    </source>
</evidence>
<dbReference type="PROSITE" id="PS51355">
    <property type="entry name" value="GLUTATHIONE_PEROXID_3"/>
    <property type="match status" value="1"/>
</dbReference>
<dbReference type="PIRSF" id="PIRSF000303">
    <property type="entry name" value="Glutathion_perox"/>
    <property type="match status" value="1"/>
</dbReference>
<dbReference type="CDD" id="cd00340">
    <property type="entry name" value="GSH_Peroxidase"/>
    <property type="match status" value="1"/>
</dbReference>
<feature type="active site" evidence="4">
    <location>
        <position position="52"/>
    </location>
</feature>
<evidence type="ECO:0000313" key="9">
    <source>
        <dbReference type="Proteomes" id="UP000094527"/>
    </source>
</evidence>
<dbReference type="InterPro" id="IPR000889">
    <property type="entry name" value="Glutathione_peroxidase"/>
</dbReference>
<proteinExistence type="inferred from homology"/>
<dbReference type="PROSITE" id="PS00460">
    <property type="entry name" value="GLUTATHIONE_PEROXID_1"/>
    <property type="match status" value="1"/>
</dbReference>
<dbReference type="Pfam" id="PF00255">
    <property type="entry name" value="GSHPx"/>
    <property type="match status" value="1"/>
</dbReference>
<dbReference type="EMBL" id="LJIJ01000287">
    <property type="protein sequence ID" value="ODM99320.1"/>
    <property type="molecule type" value="Genomic_DNA"/>
</dbReference>
<evidence type="ECO:0000256" key="4">
    <source>
        <dbReference type="PIRSR" id="PIRSR000303-1"/>
    </source>
</evidence>
<evidence type="ECO:0000313" key="8">
    <source>
        <dbReference type="EMBL" id="ODM99320.1"/>
    </source>
</evidence>
<keyword evidence="2 5" id="KW-0575">Peroxidase</keyword>
<dbReference type="OrthoDB" id="446890at2759"/>
<name>A0A1D2N253_ORCCI</name>
<evidence type="ECO:0000256" key="1">
    <source>
        <dbReference type="ARBA" id="ARBA00006926"/>
    </source>
</evidence>
<keyword evidence="3 5" id="KW-0560">Oxidoreductase</keyword>
<dbReference type="InterPro" id="IPR036249">
    <property type="entry name" value="Thioredoxin-like_sf"/>
</dbReference>
<dbReference type="PANTHER" id="PTHR11592:SF78">
    <property type="entry name" value="GLUTATHIONE PEROXIDASE"/>
    <property type="match status" value="1"/>
</dbReference>
<feature type="chain" id="PRO_5008904922" description="Glutathione peroxidase" evidence="6">
    <location>
        <begin position="18"/>
        <end position="192"/>
    </location>
</feature>
<dbReference type="Gene3D" id="3.40.30.10">
    <property type="entry name" value="Glutaredoxin"/>
    <property type="match status" value="1"/>
</dbReference>
<protein>
    <recommendedName>
        <fullName evidence="5">Glutathione peroxidase</fullName>
    </recommendedName>
</protein>
<dbReference type="PRINTS" id="PR01011">
    <property type="entry name" value="GLUTPROXDASE"/>
</dbReference>
<dbReference type="InterPro" id="IPR029759">
    <property type="entry name" value="GPX_AS"/>
</dbReference>
<organism evidence="8 9">
    <name type="scientific">Orchesella cincta</name>
    <name type="common">Springtail</name>
    <name type="synonym">Podura cincta</name>
    <dbReference type="NCBI Taxonomy" id="48709"/>
    <lineage>
        <taxon>Eukaryota</taxon>
        <taxon>Metazoa</taxon>
        <taxon>Ecdysozoa</taxon>
        <taxon>Arthropoda</taxon>
        <taxon>Hexapoda</taxon>
        <taxon>Collembola</taxon>
        <taxon>Entomobryomorpha</taxon>
        <taxon>Entomobryoidea</taxon>
        <taxon>Orchesellidae</taxon>
        <taxon>Orchesellinae</taxon>
        <taxon>Orchesella</taxon>
    </lineage>
</organism>
<feature type="domain" description="Thioredoxin" evidence="7">
    <location>
        <begin position="14"/>
        <end position="173"/>
    </location>
</feature>
<reference evidence="8 9" key="1">
    <citation type="journal article" date="2016" name="Genome Biol. Evol.">
        <title>Gene Family Evolution Reflects Adaptation to Soil Environmental Stressors in the Genome of the Collembolan Orchesella cincta.</title>
        <authorList>
            <person name="Faddeeva-Vakhrusheva A."/>
            <person name="Derks M.F."/>
            <person name="Anvar S.Y."/>
            <person name="Agamennone V."/>
            <person name="Suring W."/>
            <person name="Smit S."/>
            <person name="van Straalen N.M."/>
            <person name="Roelofs D."/>
        </authorList>
    </citation>
    <scope>NUCLEOTIDE SEQUENCE [LARGE SCALE GENOMIC DNA]</scope>
    <source>
        <tissue evidence="8">Mixed pool</tissue>
    </source>
</reference>
<keyword evidence="9" id="KW-1185">Reference proteome</keyword>
<dbReference type="Proteomes" id="UP000094527">
    <property type="component" value="Unassembled WGS sequence"/>
</dbReference>
<dbReference type="STRING" id="48709.A0A1D2N253"/>
<keyword evidence="6" id="KW-0732">Signal</keyword>
<dbReference type="PROSITE" id="PS51352">
    <property type="entry name" value="THIOREDOXIN_2"/>
    <property type="match status" value="1"/>
</dbReference>
<feature type="signal peptide" evidence="6">
    <location>
        <begin position="1"/>
        <end position="17"/>
    </location>
</feature>
<dbReference type="InterPro" id="IPR013766">
    <property type="entry name" value="Thioredoxin_domain"/>
</dbReference>
<evidence type="ECO:0000256" key="3">
    <source>
        <dbReference type="ARBA" id="ARBA00023002"/>
    </source>
</evidence>
<accession>A0A1D2N253</accession>
<dbReference type="GO" id="GO:0006979">
    <property type="term" value="P:response to oxidative stress"/>
    <property type="evidence" value="ECO:0007669"/>
    <property type="project" value="InterPro"/>
</dbReference>